<dbReference type="NCBIfam" id="TIGR01451">
    <property type="entry name" value="B_ant_repeat"/>
    <property type="match status" value="1"/>
</dbReference>
<comment type="caution">
    <text evidence="3">The sequence shown here is derived from an EMBL/GenBank/DDBJ whole genome shotgun (WGS) entry which is preliminary data.</text>
</comment>
<dbReference type="Pfam" id="PF01345">
    <property type="entry name" value="DUF11"/>
    <property type="match status" value="1"/>
</dbReference>
<evidence type="ECO:0000313" key="3">
    <source>
        <dbReference type="EMBL" id="GEB62151.1"/>
    </source>
</evidence>
<protein>
    <recommendedName>
        <fullName evidence="2">DUF11 domain-containing protein</fullName>
    </recommendedName>
</protein>
<feature type="region of interest" description="Disordered" evidence="1">
    <location>
        <begin position="361"/>
        <end position="412"/>
    </location>
</feature>
<evidence type="ECO:0000313" key="4">
    <source>
        <dbReference type="Proteomes" id="UP000315226"/>
    </source>
</evidence>
<feature type="region of interest" description="Disordered" evidence="1">
    <location>
        <begin position="65"/>
        <end position="98"/>
    </location>
</feature>
<dbReference type="AlphaFoldDB" id="A0A4Y3RW42"/>
<accession>A0A4Y3RW42</accession>
<dbReference type="InterPro" id="IPR047589">
    <property type="entry name" value="DUF11_rpt"/>
</dbReference>
<reference evidence="3 4" key="1">
    <citation type="submission" date="2019-06" db="EMBL/GenBank/DDBJ databases">
        <title>Whole genome shotgun sequence of Streptomyces gardneri NBRC 12865.</title>
        <authorList>
            <person name="Hosoyama A."/>
            <person name="Uohara A."/>
            <person name="Ohji S."/>
            <person name="Ichikawa N."/>
        </authorList>
    </citation>
    <scope>NUCLEOTIDE SEQUENCE [LARGE SCALE GENOMIC DNA]</scope>
    <source>
        <strain evidence="3 4">NBRC 12865</strain>
    </source>
</reference>
<evidence type="ECO:0000256" key="1">
    <source>
        <dbReference type="SAM" id="MobiDB-lite"/>
    </source>
</evidence>
<proteinExistence type="predicted"/>
<keyword evidence="4" id="KW-1185">Reference proteome</keyword>
<dbReference type="EMBL" id="BJMN01000080">
    <property type="protein sequence ID" value="GEB62151.1"/>
    <property type="molecule type" value="Genomic_DNA"/>
</dbReference>
<feature type="domain" description="DUF11" evidence="2">
    <location>
        <begin position="456"/>
        <end position="575"/>
    </location>
</feature>
<dbReference type="InterPro" id="IPR001434">
    <property type="entry name" value="OmcB-like_DUF11"/>
</dbReference>
<organism evidence="3 4">
    <name type="scientific">Streptomyces gardneri</name>
    <dbReference type="NCBI Taxonomy" id="66892"/>
    <lineage>
        <taxon>Bacteria</taxon>
        <taxon>Bacillati</taxon>
        <taxon>Actinomycetota</taxon>
        <taxon>Actinomycetes</taxon>
        <taxon>Kitasatosporales</taxon>
        <taxon>Streptomycetaceae</taxon>
        <taxon>Streptomyces</taxon>
    </lineage>
</organism>
<dbReference type="Proteomes" id="UP000315226">
    <property type="component" value="Unassembled WGS sequence"/>
</dbReference>
<feature type="region of interest" description="Disordered" evidence="1">
    <location>
        <begin position="127"/>
        <end position="152"/>
    </location>
</feature>
<gene>
    <name evidence="3" type="ORF">SGA01_77560</name>
</gene>
<name>A0A4Y3RW42_9ACTN</name>
<evidence type="ECO:0000259" key="2">
    <source>
        <dbReference type="Pfam" id="PF01345"/>
    </source>
</evidence>
<sequence length="848" mass="88272">MGDADGDGLLDGWERNGYNADGYGDIEVDLPAMGAEADHKDIFVELDWERGHEPTRAGIQAMKKAFAAAPPDAGSTASSRRADNGGFGVNAPPNPDGVPGINLHVDTGDLVDPMGREGGTVGTCSDGLDNGGDGLKDGNDPTCNRHGPPPGVPVDYLDASVENPQPTNCTDGMDNDRDGITDEADPDCLVGDDLGGGGDLLTRGACGLDAAFYATKASKFNGNRRKLFHYGQLLELPGAATCPDQVGGQGELGGNDFAVFSPDAGTIMHELGHNLNLREAGHEDGPLCKPNYVSVLNYDHQTGIPRVGGGVILDYSPPRTTDGDRGHAPLPDLRENALTEPTVLDATDSVNRFQFTNRKGMKVPNDLNTSPDWDGDGDTTGPVLPTNINDAGRRGPRECANSSTNEPMGGSDDWTSVSLPFRQFGESADAAINRETADVPTYSELLAMHEEANTTDVGVTVTDNPDPVAAGRDIVYTAVVTNHGFRPAAAVTLVDTLPSQVSYVSDDAACHASGATVTCGVGDLLPGASRTVTITAHVPADLVYNAGGPVALTNRAVVDNLMGPDPVADNDTAATDTRVVAVADLAVTSFAPTTPPTQVLIGQTLDVRLHGTVANNGPSSPMDAALATAATADPGSTVVPSSSTRTISALATGTPQSFDGVFTIGCSQPGFHTYRFTASITPARPDDTDPVEANNHRPAEFTLDCVVPVAINIKPGANPNSVNIPADTVPVGVLTTRAGEYALPLDFNATTIQPLTVRFGPRTAVYGGTGGSTEAHNRGHIENVVERTTTPVERVRDGDLDMMLHFASATSGLQRPDTEACAKGSFTDGATGRTFRFFGCDAIRVVQS</sequence>